<keyword evidence="2" id="KW-0539">Nucleus</keyword>
<dbReference type="GO" id="GO:0005634">
    <property type="term" value="C:nucleus"/>
    <property type="evidence" value="ECO:0007669"/>
    <property type="project" value="UniProtKB-SubCell"/>
</dbReference>
<dbReference type="Pfam" id="PF02825">
    <property type="entry name" value="WWE"/>
    <property type="match status" value="1"/>
</dbReference>
<dbReference type="EMBL" id="VHII01000023">
    <property type="protein sequence ID" value="KAF1372044.1"/>
    <property type="molecule type" value="Genomic_DNA"/>
</dbReference>
<dbReference type="Gene3D" id="3.30.720.50">
    <property type="match status" value="1"/>
</dbReference>
<dbReference type="Proteomes" id="UP000465112">
    <property type="component" value="Chromosome 23"/>
</dbReference>
<dbReference type="PROSITE" id="PS50918">
    <property type="entry name" value="WWE"/>
    <property type="match status" value="1"/>
</dbReference>
<evidence type="ECO:0000256" key="2">
    <source>
        <dbReference type="ARBA" id="ARBA00023242"/>
    </source>
</evidence>
<comment type="similarity">
    <text evidence="3">Belongs to the ARTD/PARP family.</text>
</comment>
<dbReference type="GO" id="GO:1990404">
    <property type="term" value="F:NAD+-protein mono-ADP-ribosyltransferase activity"/>
    <property type="evidence" value="ECO:0007669"/>
    <property type="project" value="TreeGrafter"/>
</dbReference>
<dbReference type="PANTHER" id="PTHR45740:SF13">
    <property type="entry name" value="POLY (ADP-RIBOSE) POLYMERASE FAMILY, MEMBER 12B"/>
    <property type="match status" value="1"/>
</dbReference>
<name>A0A6A5E7N0_PERFL</name>
<dbReference type="PANTHER" id="PTHR45740">
    <property type="entry name" value="POLY [ADP-RIBOSE] POLYMERASE"/>
    <property type="match status" value="1"/>
</dbReference>
<protein>
    <recommendedName>
        <fullName evidence="4">WWE domain-containing protein</fullName>
    </recommendedName>
</protein>
<sequence length="113" mass="13559">MEDIERDYCDPSKTQSCGDPPVDFLSWTQDSQAVRRLSTVSSVTKPPHYVLTTDWLWYYRAERGNWVEYGQPVDRRQYVVSFKDMYQRNPKHRTKRRVCRRPRFVSVAEVTDH</sequence>
<organism evidence="5 6">
    <name type="scientific">Perca fluviatilis</name>
    <name type="common">European perch</name>
    <dbReference type="NCBI Taxonomy" id="8168"/>
    <lineage>
        <taxon>Eukaryota</taxon>
        <taxon>Metazoa</taxon>
        <taxon>Chordata</taxon>
        <taxon>Craniata</taxon>
        <taxon>Vertebrata</taxon>
        <taxon>Euteleostomi</taxon>
        <taxon>Actinopterygii</taxon>
        <taxon>Neopterygii</taxon>
        <taxon>Teleostei</taxon>
        <taxon>Neoteleostei</taxon>
        <taxon>Acanthomorphata</taxon>
        <taxon>Eupercaria</taxon>
        <taxon>Perciformes</taxon>
        <taxon>Percoidei</taxon>
        <taxon>Percidae</taxon>
        <taxon>Percinae</taxon>
        <taxon>Perca</taxon>
    </lineage>
</organism>
<comment type="caution">
    <text evidence="5">The sequence shown here is derived from an EMBL/GenBank/DDBJ whole genome shotgun (WGS) entry which is preliminary data.</text>
</comment>
<accession>A0A6A5E7N0</accession>
<dbReference type="InterPro" id="IPR037197">
    <property type="entry name" value="WWE_dom_sf"/>
</dbReference>
<evidence type="ECO:0000259" key="4">
    <source>
        <dbReference type="PROSITE" id="PS50918"/>
    </source>
</evidence>
<comment type="subcellular location">
    <subcellularLocation>
        <location evidence="1">Nucleus</location>
    </subcellularLocation>
</comment>
<dbReference type="Pfam" id="PF23466">
    <property type="entry name" value="WWE_4"/>
    <property type="match status" value="1"/>
</dbReference>
<feature type="domain" description="WWE" evidence="4">
    <location>
        <begin position="42"/>
        <end position="113"/>
    </location>
</feature>
<dbReference type="SUPFAM" id="SSF117839">
    <property type="entry name" value="WWE domain"/>
    <property type="match status" value="1"/>
</dbReference>
<evidence type="ECO:0000313" key="5">
    <source>
        <dbReference type="EMBL" id="KAF1372044.1"/>
    </source>
</evidence>
<evidence type="ECO:0000256" key="3">
    <source>
        <dbReference type="ARBA" id="ARBA00024347"/>
    </source>
</evidence>
<keyword evidence="6" id="KW-1185">Reference proteome</keyword>
<evidence type="ECO:0000313" key="6">
    <source>
        <dbReference type="Proteomes" id="UP000465112"/>
    </source>
</evidence>
<gene>
    <name evidence="5" type="ORF">PFLUV_G00260250</name>
</gene>
<dbReference type="AlphaFoldDB" id="A0A6A5E7N0"/>
<dbReference type="InterPro" id="IPR004170">
    <property type="entry name" value="WWE_dom"/>
</dbReference>
<evidence type="ECO:0000256" key="1">
    <source>
        <dbReference type="ARBA" id="ARBA00004123"/>
    </source>
</evidence>
<proteinExistence type="inferred from homology"/>
<dbReference type="GO" id="GO:0003950">
    <property type="term" value="F:NAD+ poly-ADP-ribosyltransferase activity"/>
    <property type="evidence" value="ECO:0007669"/>
    <property type="project" value="TreeGrafter"/>
</dbReference>
<dbReference type="InterPro" id="IPR051712">
    <property type="entry name" value="ARTD-AVP"/>
</dbReference>
<reference evidence="5 6" key="1">
    <citation type="submission" date="2019-06" db="EMBL/GenBank/DDBJ databases">
        <title>A chromosome-scale genome assembly of the European perch, Perca fluviatilis.</title>
        <authorList>
            <person name="Roques C."/>
            <person name="Zahm M."/>
            <person name="Cabau C."/>
            <person name="Klopp C."/>
            <person name="Bouchez O."/>
            <person name="Donnadieu C."/>
            <person name="Kuhl H."/>
            <person name="Gislard M."/>
            <person name="Guendouz S."/>
            <person name="Journot L."/>
            <person name="Haffray P."/>
            <person name="Bestin A."/>
            <person name="Morvezen R."/>
            <person name="Feron R."/>
            <person name="Wen M."/>
            <person name="Jouanno E."/>
            <person name="Herpin A."/>
            <person name="Schartl M."/>
            <person name="Postlethwait J."/>
            <person name="Schaerlinger B."/>
            <person name="Chardard D."/>
            <person name="Lecocq T."/>
            <person name="Poncet C."/>
            <person name="Jaffrelo L."/>
            <person name="Lampietro C."/>
            <person name="Guiguen Y."/>
        </authorList>
    </citation>
    <scope>NUCLEOTIDE SEQUENCE [LARGE SCALE GENOMIC DNA]</scope>
    <source>
        <tissue evidence="5">Blood</tissue>
    </source>
</reference>